<keyword evidence="3" id="KW-0808">Transferase</keyword>
<name>A0ABV9YYF4_9PSEU</name>
<sequence>MTTATAVRADPEAGEARDGTLHDGLAMALAAGGSALVGMLGWVLAARQLTPAELGTATAFVSAFLLIAGATELNVGIGLLRWLPGAGSQSRRLLVVALGAVAGLAAVVAVGYLLLPGSGVIVEAVTGPDPSPGAHAVGVGLFVLTAMLYALFQQQDFVLVGLGRPWLAPARTLLFAVGRLGIVLAAGASLTTTTVVVSWLVPLAACVALVSLQALVLTRRRGGAARLPRLREAAGFLGPTYLGQVATSVLFNQVPLLVVLRFGPEVGGRFFLVWQAVTVVDVLAQYFSNSLSAGVAREPGRAAELSRAVRRRLLGVLAPALAVGVLAAEPVLALFGPAYAGEATALRILLAGLVLRLLVVHRIAEHQALGRGVRVARLAVATTAGIVGVAALVPAGPADPLILFALGFVAVQVVAAGAVALRRRRDPAVRPAHHLATQFDGSPAVTSTLLGHDDLVAAPVLVSGRPRTGAPVAVCIPVYQGGRHVEATVRSVLDQTLADVELVVLDNASTDATAAVLAGIDDPRLTVWRNPVTVDMVTNFRRAVALSHAPLLKLLPADDVLEPDCLAAQVAAFTADPGLALVVGRKHLVDEHGRVLARGRFVRHGLAGTHERPDVVRRVVRSGANPIGADAAATFRRDAYEAAGGYPDDAGLGDLELWLRLLEHGRFLGMTTTVARFRVGADTASAETHRRDYDAQRAFTADVARSARPVVRRRDVVAGRVHAPLARRRRELLYAAAGVSARLRRTR</sequence>
<feature type="transmembrane region" description="Helical" evidence="1">
    <location>
        <begin position="375"/>
        <end position="395"/>
    </location>
</feature>
<evidence type="ECO:0000313" key="3">
    <source>
        <dbReference type="EMBL" id="MFC5066329.1"/>
    </source>
</evidence>
<keyword evidence="4" id="KW-1185">Reference proteome</keyword>
<feature type="transmembrane region" description="Helical" evidence="1">
    <location>
        <begin position="313"/>
        <end position="339"/>
    </location>
</feature>
<comment type="caution">
    <text evidence="3">The sequence shown here is derived from an EMBL/GenBank/DDBJ whole genome shotgun (WGS) entry which is preliminary data.</text>
</comment>
<gene>
    <name evidence="3" type="ORF">ACFPBZ_29280</name>
</gene>
<dbReference type="Pfam" id="PF00535">
    <property type="entry name" value="Glycos_transf_2"/>
    <property type="match status" value="1"/>
</dbReference>
<dbReference type="EMBL" id="JBHSIV010000074">
    <property type="protein sequence ID" value="MFC5066329.1"/>
    <property type="molecule type" value="Genomic_DNA"/>
</dbReference>
<feature type="transmembrane region" description="Helical" evidence="1">
    <location>
        <begin position="25"/>
        <end position="45"/>
    </location>
</feature>
<evidence type="ECO:0000313" key="4">
    <source>
        <dbReference type="Proteomes" id="UP001595947"/>
    </source>
</evidence>
<keyword evidence="1" id="KW-0812">Transmembrane</keyword>
<proteinExistence type="predicted"/>
<dbReference type="Gene3D" id="3.90.550.10">
    <property type="entry name" value="Spore Coat Polysaccharide Biosynthesis Protein SpsA, Chain A"/>
    <property type="match status" value="1"/>
</dbReference>
<dbReference type="EC" id="2.4.-.-" evidence="3"/>
<reference evidence="4" key="1">
    <citation type="journal article" date="2019" name="Int. J. Syst. Evol. Microbiol.">
        <title>The Global Catalogue of Microorganisms (GCM) 10K type strain sequencing project: providing services to taxonomists for standard genome sequencing and annotation.</title>
        <authorList>
            <consortium name="The Broad Institute Genomics Platform"/>
            <consortium name="The Broad Institute Genome Sequencing Center for Infectious Disease"/>
            <person name="Wu L."/>
            <person name="Ma J."/>
        </authorList>
    </citation>
    <scope>NUCLEOTIDE SEQUENCE [LARGE SCALE GENOMIC DNA]</scope>
    <source>
        <strain evidence="4">CGMCC 4.7093</strain>
    </source>
</reference>
<feature type="transmembrane region" description="Helical" evidence="1">
    <location>
        <begin position="57"/>
        <end position="80"/>
    </location>
</feature>
<keyword evidence="3" id="KW-0328">Glycosyltransferase</keyword>
<protein>
    <submittedName>
        <fullName evidence="3">Glycosyltransferase</fullName>
        <ecNumber evidence="3">2.4.-.-</ecNumber>
    </submittedName>
</protein>
<feature type="transmembrane region" description="Helical" evidence="1">
    <location>
        <begin position="134"/>
        <end position="152"/>
    </location>
</feature>
<dbReference type="Proteomes" id="UP001595947">
    <property type="component" value="Unassembled WGS sequence"/>
</dbReference>
<feature type="domain" description="Glycosyltransferase 2-like" evidence="2">
    <location>
        <begin position="474"/>
        <end position="641"/>
    </location>
</feature>
<dbReference type="SUPFAM" id="SSF53448">
    <property type="entry name" value="Nucleotide-diphospho-sugar transferases"/>
    <property type="match status" value="1"/>
</dbReference>
<dbReference type="PANTHER" id="PTHR43685:SF2">
    <property type="entry name" value="GLYCOSYLTRANSFERASE 2-LIKE DOMAIN-CONTAINING PROTEIN"/>
    <property type="match status" value="1"/>
</dbReference>
<organism evidence="3 4">
    <name type="scientific">Actinomycetospora atypica</name>
    <dbReference type="NCBI Taxonomy" id="1290095"/>
    <lineage>
        <taxon>Bacteria</taxon>
        <taxon>Bacillati</taxon>
        <taxon>Actinomycetota</taxon>
        <taxon>Actinomycetes</taxon>
        <taxon>Pseudonocardiales</taxon>
        <taxon>Pseudonocardiaceae</taxon>
        <taxon>Actinomycetospora</taxon>
    </lineage>
</organism>
<feature type="transmembrane region" description="Helical" evidence="1">
    <location>
        <begin position="92"/>
        <end position="114"/>
    </location>
</feature>
<feature type="transmembrane region" description="Helical" evidence="1">
    <location>
        <begin position="401"/>
        <end position="421"/>
    </location>
</feature>
<evidence type="ECO:0000256" key="1">
    <source>
        <dbReference type="SAM" id="Phobius"/>
    </source>
</evidence>
<accession>A0ABV9YYF4</accession>
<feature type="transmembrane region" description="Helical" evidence="1">
    <location>
        <begin position="345"/>
        <end position="363"/>
    </location>
</feature>
<dbReference type="PANTHER" id="PTHR43685">
    <property type="entry name" value="GLYCOSYLTRANSFERASE"/>
    <property type="match status" value="1"/>
</dbReference>
<evidence type="ECO:0000259" key="2">
    <source>
        <dbReference type="Pfam" id="PF00535"/>
    </source>
</evidence>
<keyword evidence="1" id="KW-0472">Membrane</keyword>
<dbReference type="InterPro" id="IPR001173">
    <property type="entry name" value="Glyco_trans_2-like"/>
</dbReference>
<keyword evidence="1" id="KW-1133">Transmembrane helix</keyword>
<feature type="transmembrane region" description="Helical" evidence="1">
    <location>
        <begin position="173"/>
        <end position="190"/>
    </location>
</feature>
<feature type="transmembrane region" description="Helical" evidence="1">
    <location>
        <begin position="196"/>
        <end position="218"/>
    </location>
</feature>
<dbReference type="InterPro" id="IPR050834">
    <property type="entry name" value="Glycosyltransf_2"/>
</dbReference>
<dbReference type="InterPro" id="IPR029044">
    <property type="entry name" value="Nucleotide-diphossugar_trans"/>
</dbReference>
<dbReference type="GO" id="GO:0016757">
    <property type="term" value="F:glycosyltransferase activity"/>
    <property type="evidence" value="ECO:0007669"/>
    <property type="project" value="UniProtKB-KW"/>
</dbReference>
<dbReference type="RefSeq" id="WP_378039635.1">
    <property type="nucleotide sequence ID" value="NZ_JBHSIV010000074.1"/>
</dbReference>